<name>A0AA39ZHS0_9PEZI</name>
<dbReference type="GO" id="GO:0003677">
    <property type="term" value="F:DNA binding"/>
    <property type="evidence" value="ECO:0007669"/>
    <property type="project" value="InterPro"/>
</dbReference>
<dbReference type="AlphaFoldDB" id="A0AA39ZHS0"/>
<dbReference type="Proteomes" id="UP001174997">
    <property type="component" value="Unassembled WGS sequence"/>
</dbReference>
<dbReference type="Gene3D" id="4.10.240.10">
    <property type="entry name" value="Zn(2)-C6 fungal-type DNA-binding domain"/>
    <property type="match status" value="1"/>
</dbReference>
<keyword evidence="6" id="KW-1185">Reference proteome</keyword>
<evidence type="ECO:0000256" key="3">
    <source>
        <dbReference type="SAM" id="MobiDB-lite"/>
    </source>
</evidence>
<dbReference type="EMBL" id="JAULSY010000022">
    <property type="protein sequence ID" value="KAK0671260.1"/>
    <property type="molecule type" value="Genomic_DNA"/>
</dbReference>
<keyword evidence="2" id="KW-0539">Nucleus</keyword>
<dbReference type="PANTHER" id="PTHR47256:SF1">
    <property type="entry name" value="ZN(II)2CYS6 TRANSCRIPTION FACTOR (EUROFUNG)"/>
    <property type="match status" value="1"/>
</dbReference>
<accession>A0AA39ZHS0</accession>
<dbReference type="InterPro" id="IPR036864">
    <property type="entry name" value="Zn2-C6_fun-type_DNA-bd_sf"/>
</dbReference>
<protein>
    <recommendedName>
        <fullName evidence="4">Zn(2)-C6 fungal-type domain-containing protein</fullName>
    </recommendedName>
</protein>
<dbReference type="InterPro" id="IPR053187">
    <property type="entry name" value="Notoamide_regulator"/>
</dbReference>
<dbReference type="PROSITE" id="PS00463">
    <property type="entry name" value="ZN2_CY6_FUNGAL_1"/>
    <property type="match status" value="1"/>
</dbReference>
<keyword evidence="1" id="KW-0479">Metal-binding</keyword>
<dbReference type="GO" id="GO:0000981">
    <property type="term" value="F:DNA-binding transcription factor activity, RNA polymerase II-specific"/>
    <property type="evidence" value="ECO:0007669"/>
    <property type="project" value="InterPro"/>
</dbReference>
<dbReference type="PANTHER" id="PTHR47256">
    <property type="entry name" value="ZN(II)2CYS6 TRANSCRIPTION FACTOR (EUROFUNG)-RELATED"/>
    <property type="match status" value="1"/>
</dbReference>
<evidence type="ECO:0000256" key="2">
    <source>
        <dbReference type="ARBA" id="ARBA00023242"/>
    </source>
</evidence>
<evidence type="ECO:0000256" key="1">
    <source>
        <dbReference type="ARBA" id="ARBA00022723"/>
    </source>
</evidence>
<dbReference type="CDD" id="cd12148">
    <property type="entry name" value="fungal_TF_MHR"/>
    <property type="match status" value="1"/>
</dbReference>
<proteinExistence type="predicted"/>
<feature type="compositionally biased region" description="Low complexity" evidence="3">
    <location>
        <begin position="12"/>
        <end position="27"/>
    </location>
</feature>
<feature type="region of interest" description="Disordered" evidence="3">
    <location>
        <begin position="712"/>
        <end position="763"/>
    </location>
</feature>
<dbReference type="GO" id="GO:0008270">
    <property type="term" value="F:zinc ion binding"/>
    <property type="evidence" value="ECO:0007669"/>
    <property type="project" value="InterPro"/>
</dbReference>
<gene>
    <name evidence="5" type="ORF">QBC41DRAFT_315845</name>
</gene>
<sequence length="813" mass="91998">MVHEPAVEEAMSPSSSSGNPPAAASGSKPRAGANADSEAVPTLRRLLPASRPPTRAGSEIEVPRRRRTYTTAACEACRRRKAKCNAERPSCAYCVTAEIPCLYDTSASNETHSQALKRKFGELEARAAVYVELYELLRDRSDIESAEIFKRIRGGGTPGSILRRIKEGDLLLQLSLKPETRYRYVFPYVSEMPAHLYRPDNPYIDSCIYEWSALPRSSSEVSTWANKDTVDSPRNSSSPEPGPQSIYLMPCHAAEIIEPLLNDIFPSKWTVVCTDDALMRKLIGAWLSTEHQWIVVLQKDCFLQDMATGHAAMRKGCCSSLLVNAILANASMAYPSFHNRYQYWSPHNLAYQFMAEAKRLWELESDTPRLTTIQAAMLMNVNTNMNAMDEIGFNYTKRAVEMATQIGLLSPPKDVSVPNGPESAQQRRKTLSKNFTAWALFNFQALHAYVLFEPPLIKKPPDVSLPDPAVNPEWYGQIWLKYPGDTKLHTTHFPYQFQAQCQVRVIMNDMWLERFGSSRQSSPEGGTTLLPSTQLEQANEFYARLKAWHDALPANLTPSQIVFPSQILLHSNYQNILANLYESITVTPFNAGMITTIKQAASCNFETLLRLYYLRHGFGYGDQFLVQPLNTLGFWSLSKVQAIASQNHDLDQDSNNELKATRSTLLLAAKGLHEQSASFYLDRITLQLLRSKMRPQERQLLDSEVLFHDRDYGAHDTPVDQSSSQWRNQQDKRFKSEESNKKKEDQPGDWVSDDRDPGLAEKEPIREVRSKWVVTVRSVDDDPEIHRLQKLVKDNLKLDETAELSDEDEVVCC</sequence>
<comment type="caution">
    <text evidence="5">The sequence shown here is derived from an EMBL/GenBank/DDBJ whole genome shotgun (WGS) entry which is preliminary data.</text>
</comment>
<feature type="region of interest" description="Disordered" evidence="3">
    <location>
        <begin position="1"/>
        <end position="63"/>
    </location>
</feature>
<dbReference type="InterPro" id="IPR007219">
    <property type="entry name" value="XnlR_reg_dom"/>
</dbReference>
<dbReference type="Pfam" id="PF00172">
    <property type="entry name" value="Zn_clus"/>
    <property type="match status" value="1"/>
</dbReference>
<feature type="compositionally biased region" description="Basic and acidic residues" evidence="3">
    <location>
        <begin position="729"/>
        <end position="763"/>
    </location>
</feature>
<evidence type="ECO:0000313" key="5">
    <source>
        <dbReference type="EMBL" id="KAK0671260.1"/>
    </source>
</evidence>
<organism evidence="5 6">
    <name type="scientific">Cercophora samala</name>
    <dbReference type="NCBI Taxonomy" id="330535"/>
    <lineage>
        <taxon>Eukaryota</taxon>
        <taxon>Fungi</taxon>
        <taxon>Dikarya</taxon>
        <taxon>Ascomycota</taxon>
        <taxon>Pezizomycotina</taxon>
        <taxon>Sordariomycetes</taxon>
        <taxon>Sordariomycetidae</taxon>
        <taxon>Sordariales</taxon>
        <taxon>Lasiosphaeriaceae</taxon>
        <taxon>Cercophora</taxon>
    </lineage>
</organism>
<feature type="domain" description="Zn(2)-C6 fungal-type" evidence="4">
    <location>
        <begin position="73"/>
        <end position="103"/>
    </location>
</feature>
<dbReference type="CDD" id="cd00067">
    <property type="entry name" value="GAL4"/>
    <property type="match status" value="1"/>
</dbReference>
<dbReference type="GO" id="GO:0006351">
    <property type="term" value="P:DNA-templated transcription"/>
    <property type="evidence" value="ECO:0007669"/>
    <property type="project" value="InterPro"/>
</dbReference>
<reference evidence="5" key="1">
    <citation type="submission" date="2023-06" db="EMBL/GenBank/DDBJ databases">
        <title>Genome-scale phylogeny and comparative genomics of the fungal order Sordariales.</title>
        <authorList>
            <consortium name="Lawrence Berkeley National Laboratory"/>
            <person name="Hensen N."/>
            <person name="Bonometti L."/>
            <person name="Westerberg I."/>
            <person name="Brannstrom I.O."/>
            <person name="Guillou S."/>
            <person name="Cros-Aarteil S."/>
            <person name="Calhoun S."/>
            <person name="Haridas S."/>
            <person name="Kuo A."/>
            <person name="Mondo S."/>
            <person name="Pangilinan J."/>
            <person name="Riley R."/>
            <person name="Labutti K."/>
            <person name="Andreopoulos B."/>
            <person name="Lipzen A."/>
            <person name="Chen C."/>
            <person name="Yanf M."/>
            <person name="Daum C."/>
            <person name="Ng V."/>
            <person name="Clum A."/>
            <person name="Steindorff A."/>
            <person name="Ohm R."/>
            <person name="Martin F."/>
            <person name="Silar P."/>
            <person name="Natvig D."/>
            <person name="Lalanne C."/>
            <person name="Gautier V."/>
            <person name="Ament-Velasquez S.L."/>
            <person name="Kruys A."/>
            <person name="Hutchinson M.I."/>
            <person name="Powell A.J."/>
            <person name="Barry K."/>
            <person name="Miller A.N."/>
            <person name="Grigoriev I.V."/>
            <person name="Debuchy R."/>
            <person name="Gladieux P."/>
            <person name="Thoren M.H."/>
            <person name="Johannesson H."/>
        </authorList>
    </citation>
    <scope>NUCLEOTIDE SEQUENCE</scope>
    <source>
        <strain evidence="5">CBS 307.81</strain>
    </source>
</reference>
<evidence type="ECO:0000259" key="4">
    <source>
        <dbReference type="PROSITE" id="PS50048"/>
    </source>
</evidence>
<dbReference type="SMART" id="SM00066">
    <property type="entry name" value="GAL4"/>
    <property type="match status" value="1"/>
</dbReference>
<dbReference type="SUPFAM" id="SSF57701">
    <property type="entry name" value="Zn2/Cys6 DNA-binding domain"/>
    <property type="match status" value="1"/>
</dbReference>
<dbReference type="PROSITE" id="PS50048">
    <property type="entry name" value="ZN2_CY6_FUNGAL_2"/>
    <property type="match status" value="1"/>
</dbReference>
<dbReference type="Pfam" id="PF04082">
    <property type="entry name" value="Fungal_trans"/>
    <property type="match status" value="1"/>
</dbReference>
<feature type="compositionally biased region" description="Polar residues" evidence="3">
    <location>
        <begin position="719"/>
        <end position="728"/>
    </location>
</feature>
<dbReference type="InterPro" id="IPR001138">
    <property type="entry name" value="Zn2Cys6_DnaBD"/>
</dbReference>
<evidence type="ECO:0000313" key="6">
    <source>
        <dbReference type="Proteomes" id="UP001174997"/>
    </source>
</evidence>